<dbReference type="PANTHER" id="PTHR47245:SF1">
    <property type="entry name" value="FOLDASE PROTEIN PRSA"/>
    <property type="match status" value="1"/>
</dbReference>
<dbReference type="EC" id="5.2.1.8" evidence="2"/>
<dbReference type="SUPFAM" id="SSF54534">
    <property type="entry name" value="FKBP-like"/>
    <property type="match status" value="1"/>
</dbReference>
<dbReference type="GO" id="GO:0003755">
    <property type="term" value="F:peptidyl-prolyl cis-trans isomerase activity"/>
    <property type="evidence" value="ECO:0007669"/>
    <property type="project" value="UniProtKB-KW"/>
</dbReference>
<dbReference type="Pfam" id="PF13145">
    <property type="entry name" value="Rotamase_2"/>
    <property type="match status" value="1"/>
</dbReference>
<evidence type="ECO:0000259" key="6">
    <source>
        <dbReference type="Pfam" id="PF13145"/>
    </source>
</evidence>
<feature type="domain" description="PpiC" evidence="6">
    <location>
        <begin position="188"/>
        <end position="277"/>
    </location>
</feature>
<dbReference type="Gene3D" id="3.10.50.40">
    <property type="match status" value="1"/>
</dbReference>
<gene>
    <name evidence="7" type="ORF">H0486_03340</name>
</gene>
<protein>
    <recommendedName>
        <fullName evidence="2">peptidylprolyl isomerase</fullName>
        <ecNumber evidence="2">5.2.1.8</ecNumber>
    </recommendedName>
</protein>
<sequence length="328" mass="37055">MKKNGHFISIGLVLIIMALSLLATGCSTAVKAKSETLVLTVDDTKVYLNEMMYHVMLAEIQGELYASVLQNGEEYWDMDDGNGATMAEVAKDMAMDNAVKYQLFYDLAMQEGYELTDEEKAICKSQAENIMLNIPSEVLQRLELSEEQLIIILNKIAIATRYYNDFVKALNVDEAAIKETIDAADYQQYDMEYVYATKEELAELEELKEEITNATDFNQLSDKTSLKIGALSFISGKDTFGEETNLEEEIVNLNPGEVSDIIETVKGYYVIKLKDNISKDSYEAAVSDAVERAQNEAFELAYEKLKKEHQITINKKIWEKVKVGENLK</sequence>
<organism evidence="7 8">
    <name type="scientific">Variimorphobacter saccharofermentans</name>
    <dbReference type="NCBI Taxonomy" id="2755051"/>
    <lineage>
        <taxon>Bacteria</taxon>
        <taxon>Bacillati</taxon>
        <taxon>Bacillota</taxon>
        <taxon>Clostridia</taxon>
        <taxon>Lachnospirales</taxon>
        <taxon>Lachnospiraceae</taxon>
        <taxon>Variimorphobacter</taxon>
    </lineage>
</organism>
<dbReference type="EMBL" id="JACEGA010000001">
    <property type="protein sequence ID" value="MBB2181907.1"/>
    <property type="molecule type" value="Genomic_DNA"/>
</dbReference>
<keyword evidence="5 7" id="KW-0413">Isomerase</keyword>
<comment type="catalytic activity">
    <reaction evidence="1">
        <text>[protein]-peptidylproline (omega=180) = [protein]-peptidylproline (omega=0)</text>
        <dbReference type="Rhea" id="RHEA:16237"/>
        <dbReference type="Rhea" id="RHEA-COMP:10747"/>
        <dbReference type="Rhea" id="RHEA-COMP:10748"/>
        <dbReference type="ChEBI" id="CHEBI:83833"/>
        <dbReference type="ChEBI" id="CHEBI:83834"/>
        <dbReference type="EC" id="5.2.1.8"/>
    </reaction>
</comment>
<evidence type="ECO:0000256" key="2">
    <source>
        <dbReference type="ARBA" id="ARBA00013194"/>
    </source>
</evidence>
<evidence type="ECO:0000256" key="3">
    <source>
        <dbReference type="ARBA" id="ARBA00022729"/>
    </source>
</evidence>
<dbReference type="InterPro" id="IPR046357">
    <property type="entry name" value="PPIase_dom_sf"/>
</dbReference>
<dbReference type="InterPro" id="IPR000297">
    <property type="entry name" value="PPIase_PpiC"/>
</dbReference>
<keyword evidence="4" id="KW-0697">Rotamase</keyword>
<keyword evidence="8" id="KW-1185">Reference proteome</keyword>
<name>A0A839JXF4_9FIRM</name>
<evidence type="ECO:0000313" key="7">
    <source>
        <dbReference type="EMBL" id="MBB2181907.1"/>
    </source>
</evidence>
<dbReference type="RefSeq" id="WP_228351645.1">
    <property type="nucleotide sequence ID" value="NZ_JACEGA010000001.1"/>
</dbReference>
<evidence type="ECO:0000313" key="8">
    <source>
        <dbReference type="Proteomes" id="UP000574276"/>
    </source>
</evidence>
<evidence type="ECO:0000256" key="1">
    <source>
        <dbReference type="ARBA" id="ARBA00000971"/>
    </source>
</evidence>
<proteinExistence type="predicted"/>
<evidence type="ECO:0000256" key="5">
    <source>
        <dbReference type="ARBA" id="ARBA00023235"/>
    </source>
</evidence>
<dbReference type="InterPro" id="IPR050245">
    <property type="entry name" value="PrsA_foldase"/>
</dbReference>
<dbReference type="PROSITE" id="PS51257">
    <property type="entry name" value="PROKAR_LIPOPROTEIN"/>
    <property type="match status" value="1"/>
</dbReference>
<accession>A0A839JXF4</accession>
<reference evidence="7 8" key="1">
    <citation type="submission" date="2020-07" db="EMBL/GenBank/DDBJ databases">
        <title>Characterization and genome sequencing of isolate MD1, a novel member within the family Lachnospiraceae.</title>
        <authorList>
            <person name="Rettenmaier R."/>
            <person name="Di Bello L."/>
            <person name="Zinser C."/>
            <person name="Scheitz K."/>
            <person name="Liebl W."/>
            <person name="Zverlov V."/>
        </authorList>
    </citation>
    <scope>NUCLEOTIDE SEQUENCE [LARGE SCALE GENOMIC DNA]</scope>
    <source>
        <strain evidence="7 8">MD1</strain>
    </source>
</reference>
<dbReference type="PANTHER" id="PTHR47245">
    <property type="entry name" value="PEPTIDYLPROLYL ISOMERASE"/>
    <property type="match status" value="1"/>
</dbReference>
<dbReference type="AlphaFoldDB" id="A0A839JXF4"/>
<evidence type="ECO:0000256" key="4">
    <source>
        <dbReference type="ARBA" id="ARBA00023110"/>
    </source>
</evidence>
<dbReference type="Proteomes" id="UP000574276">
    <property type="component" value="Unassembled WGS sequence"/>
</dbReference>
<comment type="caution">
    <text evidence="7">The sequence shown here is derived from an EMBL/GenBank/DDBJ whole genome shotgun (WGS) entry which is preliminary data.</text>
</comment>
<keyword evidence="3" id="KW-0732">Signal</keyword>